<name>A0ABV1VVS3_9ACTN</name>
<organism evidence="1 2">
    <name type="scientific">Streptomyces carpinensis</name>
    <dbReference type="NCBI Taxonomy" id="66369"/>
    <lineage>
        <taxon>Bacteria</taxon>
        <taxon>Bacillati</taxon>
        <taxon>Actinomycetota</taxon>
        <taxon>Actinomycetes</taxon>
        <taxon>Kitasatosporales</taxon>
        <taxon>Streptomycetaceae</taxon>
        <taxon>Streptomyces</taxon>
    </lineage>
</organism>
<evidence type="ECO:0000313" key="1">
    <source>
        <dbReference type="EMBL" id="MER6976030.1"/>
    </source>
</evidence>
<dbReference type="Proteomes" id="UP001458415">
    <property type="component" value="Unassembled WGS sequence"/>
</dbReference>
<dbReference type="EMBL" id="JBEPCU010000019">
    <property type="protein sequence ID" value="MER6976030.1"/>
    <property type="molecule type" value="Genomic_DNA"/>
</dbReference>
<protein>
    <submittedName>
        <fullName evidence="1">Uncharacterized protein</fullName>
    </submittedName>
</protein>
<comment type="caution">
    <text evidence="1">The sequence shown here is derived from an EMBL/GenBank/DDBJ whole genome shotgun (WGS) entry which is preliminary data.</text>
</comment>
<evidence type="ECO:0000313" key="2">
    <source>
        <dbReference type="Proteomes" id="UP001458415"/>
    </source>
</evidence>
<keyword evidence="2" id="KW-1185">Reference proteome</keyword>
<accession>A0ABV1VVS3</accession>
<proteinExistence type="predicted"/>
<sequence length="164" mass="17808">MDYLETEDDVRRFLAMCLDPGGGRTTRTPVELTRLLQQPHLDAVERHAPQLATLRKDAEFRQQQADMARQMWADGLAAWIHGEKVSPAALADPEMPTGQDLTALVLQAGAAFTAAREHIDECDVCRPNMRLPELCVVGQDLALTAANAVTAPAPADAEPEPVDG</sequence>
<gene>
    <name evidence="1" type="ORF">ABT317_02980</name>
</gene>
<reference evidence="1 2" key="1">
    <citation type="submission" date="2024-06" db="EMBL/GenBank/DDBJ databases">
        <title>The Natural Products Discovery Center: Release of the First 8490 Sequenced Strains for Exploring Actinobacteria Biosynthetic Diversity.</title>
        <authorList>
            <person name="Kalkreuter E."/>
            <person name="Kautsar S.A."/>
            <person name="Yang D."/>
            <person name="Bader C.D."/>
            <person name="Teijaro C.N."/>
            <person name="Fluegel L."/>
            <person name="Davis C.M."/>
            <person name="Simpson J.R."/>
            <person name="Lauterbach L."/>
            <person name="Steele A.D."/>
            <person name="Gui C."/>
            <person name="Meng S."/>
            <person name="Li G."/>
            <person name="Viehrig K."/>
            <person name="Ye F."/>
            <person name="Su P."/>
            <person name="Kiefer A.F."/>
            <person name="Nichols A."/>
            <person name="Cepeda A.J."/>
            <person name="Yan W."/>
            <person name="Fan B."/>
            <person name="Jiang Y."/>
            <person name="Adhikari A."/>
            <person name="Zheng C.-J."/>
            <person name="Schuster L."/>
            <person name="Cowan T.M."/>
            <person name="Smanski M.J."/>
            <person name="Chevrette M.G."/>
            <person name="De Carvalho L.P.S."/>
            <person name="Shen B."/>
        </authorList>
    </citation>
    <scope>NUCLEOTIDE SEQUENCE [LARGE SCALE GENOMIC DNA]</scope>
    <source>
        <strain evidence="1 2">NPDC000634</strain>
    </source>
</reference>
<dbReference type="RefSeq" id="WP_086726980.1">
    <property type="nucleotide sequence ID" value="NZ_MUBM01000165.1"/>
</dbReference>